<dbReference type="PANTHER" id="PTHR47529">
    <property type="entry name" value="PEPTIDYL-PROLYL CIS-TRANS ISOMERASE D"/>
    <property type="match status" value="1"/>
</dbReference>
<evidence type="ECO:0000256" key="5">
    <source>
        <dbReference type="ARBA" id="ARBA00023136"/>
    </source>
</evidence>
<keyword evidence="3" id="KW-0812">Transmembrane</keyword>
<gene>
    <name evidence="9" type="ORF">VE25_12885</name>
</gene>
<dbReference type="Pfam" id="PF13624">
    <property type="entry name" value="SurA_N_3"/>
    <property type="match status" value="1"/>
</dbReference>
<name>A0A0F5FRD2_9HYPH</name>
<dbReference type="InterPro" id="IPR027304">
    <property type="entry name" value="Trigger_fact/SurA_dom_sf"/>
</dbReference>
<dbReference type="OrthoDB" id="9768393at2"/>
<dbReference type="GO" id="GO:0003755">
    <property type="term" value="F:peptidyl-prolyl cis-trans isomerase activity"/>
    <property type="evidence" value="ECO:0007669"/>
    <property type="project" value="InterPro"/>
</dbReference>
<dbReference type="PATRIC" id="fig|443610.3.peg.818"/>
<evidence type="ECO:0000313" key="9">
    <source>
        <dbReference type="EMBL" id="KKB11393.1"/>
    </source>
</evidence>
<evidence type="ECO:0000259" key="8">
    <source>
        <dbReference type="Pfam" id="PF13145"/>
    </source>
</evidence>
<dbReference type="EMBL" id="JZEX01000118">
    <property type="protein sequence ID" value="KKB11393.1"/>
    <property type="molecule type" value="Genomic_DNA"/>
</dbReference>
<evidence type="ECO:0000256" key="3">
    <source>
        <dbReference type="ARBA" id="ARBA00022692"/>
    </source>
</evidence>
<evidence type="ECO:0000256" key="1">
    <source>
        <dbReference type="ARBA" id="ARBA00004401"/>
    </source>
</evidence>
<evidence type="ECO:0000256" key="7">
    <source>
        <dbReference type="ARBA" id="ARBA00038408"/>
    </source>
</evidence>
<evidence type="ECO:0000256" key="2">
    <source>
        <dbReference type="ARBA" id="ARBA00022475"/>
    </source>
</evidence>
<sequence>MLDGLRNFAKTGPGKVLGAFLLVGVAGFGINNVILDLGNNTVARVGDEDITSLEFRRAYNTEINRFAQQFGSYPTAQEATNMGLPSMTLQRLSQDAALDSFARNFGVGVSETRLGQMLREDPSFAGTLGTFDPQAFTAVLRNSGLTQAEYFADQSRVAGREQLVQSLFADVAMPQTGKDLLARYIGDTRTVEYFIVNEASVLPPDEPTDADLAAYLEEHQADFRTVETRTVDVLSFSPDTLATTLDFPEEEIAAEYERTRASLVTPERRTIEQVVLANDEQVAAFEAGLAAGTSYADLAAQAGLTPTSLGTLAEAQVTDASLAEAAFGLDAGGFTIIPGAAGRRAVHVTAIEPAHEPTLDEARDQIRQTLARAEARNQFNEILDQIEELRAAFQPLAQIAERYGLAIVEVPVTASGAELSAVADIPEAERGRIAQAIFAAEPERLTPGISLGGSHNVWFDLKTVDPARDQTLDEVRDQVVEAWSREQTDALIAAQVEEITGRLDNGEALADVAMNYNQFPQISSPFTRNGEAGTPIDSTVANSVFAGGQDHHGSAINETGEYVVFEVTDVAPAAEPLDEATLAALDNEARVGVYGDFVMGVRQDAGLRINQQALDQVLALSAGQ</sequence>
<dbReference type="STRING" id="443610.VE25_12885"/>
<dbReference type="SUPFAM" id="SSF109998">
    <property type="entry name" value="Triger factor/SurA peptide-binding domain-like"/>
    <property type="match status" value="1"/>
</dbReference>
<keyword evidence="4" id="KW-1133">Transmembrane helix</keyword>
<dbReference type="PANTHER" id="PTHR47529:SF1">
    <property type="entry name" value="PERIPLASMIC CHAPERONE PPID"/>
    <property type="match status" value="1"/>
</dbReference>
<evidence type="ECO:0000256" key="4">
    <source>
        <dbReference type="ARBA" id="ARBA00022989"/>
    </source>
</evidence>
<dbReference type="GO" id="GO:0005886">
    <property type="term" value="C:plasma membrane"/>
    <property type="evidence" value="ECO:0007669"/>
    <property type="project" value="UniProtKB-SubCell"/>
</dbReference>
<feature type="domain" description="PpiC" evidence="8">
    <location>
        <begin position="248"/>
        <end position="364"/>
    </location>
</feature>
<accession>A0A0F5FRD2</accession>
<protein>
    <recommendedName>
        <fullName evidence="8">PpiC domain-containing protein</fullName>
    </recommendedName>
</protein>
<dbReference type="Proteomes" id="UP000033632">
    <property type="component" value="Unassembled WGS sequence"/>
</dbReference>
<dbReference type="AlphaFoldDB" id="A0A0F5FRD2"/>
<comment type="caution">
    <text evidence="9">The sequence shown here is derived from an EMBL/GenBank/DDBJ whole genome shotgun (WGS) entry which is preliminary data.</text>
</comment>
<dbReference type="Pfam" id="PF13145">
    <property type="entry name" value="Rotamase_2"/>
    <property type="match status" value="1"/>
</dbReference>
<evidence type="ECO:0000256" key="6">
    <source>
        <dbReference type="ARBA" id="ARBA00023186"/>
    </source>
</evidence>
<reference evidence="9 10" key="1">
    <citation type="submission" date="2015-03" db="EMBL/GenBank/DDBJ databases">
        <authorList>
            <person name="Hassan Y.I."/>
            <person name="Lepp D."/>
            <person name="Li X.-Z."/>
            <person name="Zhou T."/>
        </authorList>
    </citation>
    <scope>NUCLEOTIDE SEQUENCE [LARGE SCALE GENOMIC DNA]</scope>
    <source>
        <strain evidence="9 10">BD-c194</strain>
    </source>
</reference>
<keyword evidence="6" id="KW-0143">Chaperone</keyword>
<dbReference type="InterPro" id="IPR052029">
    <property type="entry name" value="PpiD_chaperone"/>
</dbReference>
<keyword evidence="10" id="KW-1185">Reference proteome</keyword>
<comment type="similarity">
    <text evidence="7">Belongs to the PpiD chaperone family.</text>
</comment>
<comment type="subcellular location">
    <subcellularLocation>
        <location evidence="1">Cell membrane</location>
        <topology evidence="1">Single-pass type II membrane protein</topology>
    </subcellularLocation>
</comment>
<proteinExistence type="inferred from homology"/>
<evidence type="ECO:0000313" key="10">
    <source>
        <dbReference type="Proteomes" id="UP000033632"/>
    </source>
</evidence>
<keyword evidence="2" id="KW-1003">Cell membrane</keyword>
<dbReference type="RefSeq" id="WP_046109044.1">
    <property type="nucleotide sequence ID" value="NZ_JZEX01000118.1"/>
</dbReference>
<organism evidence="9 10">
    <name type="scientific">Devosia geojensis</name>
    <dbReference type="NCBI Taxonomy" id="443610"/>
    <lineage>
        <taxon>Bacteria</taxon>
        <taxon>Pseudomonadati</taxon>
        <taxon>Pseudomonadota</taxon>
        <taxon>Alphaproteobacteria</taxon>
        <taxon>Hyphomicrobiales</taxon>
        <taxon>Devosiaceae</taxon>
        <taxon>Devosia</taxon>
    </lineage>
</organism>
<keyword evidence="5" id="KW-0472">Membrane</keyword>
<dbReference type="InterPro" id="IPR000297">
    <property type="entry name" value="PPIase_PpiC"/>
</dbReference>